<dbReference type="Pfam" id="PF13432">
    <property type="entry name" value="TPR_16"/>
    <property type="match status" value="1"/>
</dbReference>
<dbReference type="SUPFAM" id="SSF48452">
    <property type="entry name" value="TPR-like"/>
    <property type="match status" value="1"/>
</dbReference>
<dbReference type="PANTHER" id="PTHR12558">
    <property type="entry name" value="CELL DIVISION CYCLE 16,23,27"/>
    <property type="match status" value="1"/>
</dbReference>
<keyword evidence="1" id="KW-0802">TPR repeat</keyword>
<dbReference type="InterPro" id="IPR019734">
    <property type="entry name" value="TPR_rpt"/>
</dbReference>
<dbReference type="Gene3D" id="1.25.40.10">
    <property type="entry name" value="Tetratricopeptide repeat domain"/>
    <property type="match status" value="2"/>
</dbReference>
<dbReference type="PROSITE" id="PS50005">
    <property type="entry name" value="TPR"/>
    <property type="match status" value="2"/>
</dbReference>
<comment type="caution">
    <text evidence="2">The sequence shown here is derived from an EMBL/GenBank/DDBJ whole genome shotgun (WGS) entry which is preliminary data.</text>
</comment>
<dbReference type="SMART" id="SM00028">
    <property type="entry name" value="TPR"/>
    <property type="match status" value="3"/>
</dbReference>
<sequence length="404" mass="45838">MEAIELLSYESRTAISQTKKCCNLGVYSKAVDETCAKYHLTLSNESPKMRISELSMAKWGFTLRQWSAAVTLMILASVTTAPAAELETIDSPATNTIEALRYPGKEMKEGFLNSAKQIEALIQDDPDEAANYVGLADVQIFLWCYGFAPHAEVMPLCETSVKKALELDPNLAAAHTTLGVVLLGQRDWDAAERHLRLGIELEPTRAQAQHWYALYLAAMGRHDEARKQSLRSFELDYSSGMTIGRSSILYFERDWQGMIDLLKPTIERDESYGPAYDWLGMAYVQEQQFDKAIETYRRAVELSDSLAEVLAGLGHAYAISGREEEARQVLDKLHRLAKRWHVPPVQIAFVHVGLGENQEAIDLLEKAYEQRSWELVFMQVEPWLDELRTEPRFIALIEKMKFPK</sequence>
<dbReference type="PANTHER" id="PTHR12558:SF33">
    <property type="entry name" value="BLL7664 PROTEIN"/>
    <property type="match status" value="1"/>
</dbReference>
<proteinExistence type="predicted"/>
<evidence type="ECO:0000313" key="3">
    <source>
        <dbReference type="Proteomes" id="UP000318437"/>
    </source>
</evidence>
<keyword evidence="2" id="KW-0449">Lipoprotein</keyword>
<keyword evidence="3" id="KW-1185">Reference proteome</keyword>
<dbReference type="Pfam" id="PF13414">
    <property type="entry name" value="TPR_11"/>
    <property type="match status" value="1"/>
</dbReference>
<evidence type="ECO:0000256" key="1">
    <source>
        <dbReference type="PROSITE-ProRule" id="PRU00339"/>
    </source>
</evidence>
<accession>A0A5C6CZM3</accession>
<reference evidence="2 3" key="1">
    <citation type="submission" date="2019-02" db="EMBL/GenBank/DDBJ databases">
        <title>Deep-cultivation of Planctomycetes and their phenomic and genomic characterization uncovers novel biology.</title>
        <authorList>
            <person name="Wiegand S."/>
            <person name="Jogler M."/>
            <person name="Boedeker C."/>
            <person name="Pinto D."/>
            <person name="Vollmers J."/>
            <person name="Rivas-Marin E."/>
            <person name="Kohn T."/>
            <person name="Peeters S.H."/>
            <person name="Heuer A."/>
            <person name="Rast P."/>
            <person name="Oberbeckmann S."/>
            <person name="Bunk B."/>
            <person name="Jeske O."/>
            <person name="Meyerdierks A."/>
            <person name="Storesund J.E."/>
            <person name="Kallscheuer N."/>
            <person name="Luecker S."/>
            <person name="Lage O.M."/>
            <person name="Pohl T."/>
            <person name="Merkel B.J."/>
            <person name="Hornburger P."/>
            <person name="Mueller R.-W."/>
            <person name="Bruemmer F."/>
            <person name="Labrenz M."/>
            <person name="Spormann A.M."/>
            <person name="Op Den Camp H."/>
            <person name="Overmann J."/>
            <person name="Amann R."/>
            <person name="Jetten M.S.M."/>
            <person name="Mascher T."/>
            <person name="Medema M.H."/>
            <person name="Devos D.P."/>
            <person name="Kaster A.-K."/>
            <person name="Ovreas L."/>
            <person name="Rohde M."/>
            <person name="Galperin M.Y."/>
            <person name="Jogler C."/>
        </authorList>
    </citation>
    <scope>NUCLEOTIDE SEQUENCE [LARGE SCALE GENOMIC DNA]</scope>
    <source>
        <strain evidence="2 3">Pla144</strain>
    </source>
</reference>
<dbReference type="EMBL" id="SJPS01000002">
    <property type="protein sequence ID" value="TWU28456.1"/>
    <property type="molecule type" value="Genomic_DNA"/>
</dbReference>
<gene>
    <name evidence="2" type="ORF">Pla144_17460</name>
</gene>
<dbReference type="InterPro" id="IPR011990">
    <property type="entry name" value="TPR-like_helical_dom_sf"/>
</dbReference>
<name>A0A5C6CZM3_9BACT</name>
<organism evidence="2 3">
    <name type="scientific">Bythopirellula polymerisocia</name>
    <dbReference type="NCBI Taxonomy" id="2528003"/>
    <lineage>
        <taxon>Bacteria</taxon>
        <taxon>Pseudomonadati</taxon>
        <taxon>Planctomycetota</taxon>
        <taxon>Planctomycetia</taxon>
        <taxon>Pirellulales</taxon>
        <taxon>Lacipirellulaceae</taxon>
        <taxon>Bythopirellula</taxon>
    </lineage>
</organism>
<dbReference type="AlphaFoldDB" id="A0A5C6CZM3"/>
<feature type="repeat" description="TPR" evidence="1">
    <location>
        <begin position="172"/>
        <end position="205"/>
    </location>
</feature>
<dbReference type="Proteomes" id="UP000318437">
    <property type="component" value="Unassembled WGS sequence"/>
</dbReference>
<protein>
    <submittedName>
        <fullName evidence="2">Lipoprotein NlpI</fullName>
    </submittedName>
</protein>
<feature type="repeat" description="TPR" evidence="1">
    <location>
        <begin position="273"/>
        <end position="306"/>
    </location>
</feature>
<evidence type="ECO:0000313" key="2">
    <source>
        <dbReference type="EMBL" id="TWU28456.1"/>
    </source>
</evidence>